<evidence type="ECO:0000313" key="3">
    <source>
        <dbReference type="Proteomes" id="UP000031532"/>
    </source>
</evidence>
<dbReference type="AlphaFoldDB" id="A0A9X5E207"/>
<dbReference type="InterPro" id="IPR052892">
    <property type="entry name" value="NA-targeting_endonuclease"/>
</dbReference>
<dbReference type="GO" id="GO:0004519">
    <property type="term" value="F:endonuclease activity"/>
    <property type="evidence" value="ECO:0007669"/>
    <property type="project" value="UniProtKB-KW"/>
</dbReference>
<dbReference type="CDD" id="cd00085">
    <property type="entry name" value="HNHc"/>
    <property type="match status" value="1"/>
</dbReference>
<dbReference type="EMBL" id="JTJC03000001">
    <property type="protein sequence ID" value="NHC33667.1"/>
    <property type="molecule type" value="Genomic_DNA"/>
</dbReference>
<dbReference type="GO" id="GO:0003676">
    <property type="term" value="F:nucleic acid binding"/>
    <property type="evidence" value="ECO:0007669"/>
    <property type="project" value="InterPro"/>
</dbReference>
<feature type="domain" description="HNH nuclease" evidence="1">
    <location>
        <begin position="8"/>
        <end position="63"/>
    </location>
</feature>
<dbReference type="RefSeq" id="WP_132866538.1">
    <property type="nucleotide sequence ID" value="NZ_JTJC03000001.1"/>
</dbReference>
<dbReference type="PANTHER" id="PTHR33877">
    <property type="entry name" value="SLL1193 PROTEIN"/>
    <property type="match status" value="1"/>
</dbReference>
<dbReference type="Pfam" id="PF01844">
    <property type="entry name" value="HNH"/>
    <property type="match status" value="1"/>
</dbReference>
<keyword evidence="2" id="KW-0255">Endonuclease</keyword>
<dbReference type="GO" id="GO:0008270">
    <property type="term" value="F:zinc ion binding"/>
    <property type="evidence" value="ECO:0007669"/>
    <property type="project" value="InterPro"/>
</dbReference>
<sequence length="142" mass="16427">MSVYISVKLQQQIRNRFRNCCAYCLTSEFLNVTTFEFEHITPRSAGGATIFENLCLACPSCNRYKAVRQTAVEPLTQKEVTLFHPQCQSWTEHFAWSDDATEIIGLTSIGRATIIALKMNRPQLIRVRRMWVKMGEHPPRFE</sequence>
<evidence type="ECO:0000259" key="1">
    <source>
        <dbReference type="SMART" id="SM00507"/>
    </source>
</evidence>
<reference evidence="2 3" key="1">
    <citation type="journal article" date="2015" name="Genome Announc.">
        <title>Draft Genome Sequence of the Terrestrial Cyanobacterium Scytonema millei VB511283, Isolated from Eastern India.</title>
        <authorList>
            <person name="Sen D."/>
            <person name="Chandrababunaidu M.M."/>
            <person name="Singh D."/>
            <person name="Sanghi N."/>
            <person name="Ghorai A."/>
            <person name="Mishra G.P."/>
            <person name="Madduluri M."/>
            <person name="Adhikary S.P."/>
            <person name="Tripathy S."/>
        </authorList>
    </citation>
    <scope>NUCLEOTIDE SEQUENCE [LARGE SCALE GENOMIC DNA]</scope>
    <source>
        <strain evidence="2 3">VB511283</strain>
    </source>
</reference>
<accession>A0A9X5E207</accession>
<keyword evidence="2" id="KW-0378">Hydrolase</keyword>
<comment type="caution">
    <text evidence="2">The sequence shown here is derived from an EMBL/GenBank/DDBJ whole genome shotgun (WGS) entry which is preliminary data.</text>
</comment>
<dbReference type="Proteomes" id="UP000031532">
    <property type="component" value="Unassembled WGS sequence"/>
</dbReference>
<dbReference type="OrthoDB" id="514018at2"/>
<evidence type="ECO:0000313" key="2">
    <source>
        <dbReference type="EMBL" id="NHC33667.1"/>
    </source>
</evidence>
<protein>
    <submittedName>
        <fullName evidence="2">HNH endonuclease</fullName>
    </submittedName>
</protein>
<keyword evidence="2" id="KW-0540">Nuclease</keyword>
<dbReference type="PANTHER" id="PTHR33877:SF1">
    <property type="entry name" value="TYPE IV METHYL-DIRECTED RESTRICTION ENZYME ECOKMCRA"/>
    <property type="match status" value="1"/>
</dbReference>
<dbReference type="Gene3D" id="1.10.30.50">
    <property type="match status" value="1"/>
</dbReference>
<keyword evidence="3" id="KW-1185">Reference proteome</keyword>
<organism evidence="2 3">
    <name type="scientific">Scytonema millei VB511283</name>
    <dbReference type="NCBI Taxonomy" id="1245923"/>
    <lineage>
        <taxon>Bacteria</taxon>
        <taxon>Bacillati</taxon>
        <taxon>Cyanobacteriota</taxon>
        <taxon>Cyanophyceae</taxon>
        <taxon>Nostocales</taxon>
        <taxon>Scytonemataceae</taxon>
        <taxon>Scytonema</taxon>
    </lineage>
</organism>
<name>A0A9X5E207_9CYAN</name>
<dbReference type="InterPro" id="IPR003615">
    <property type="entry name" value="HNH_nuc"/>
</dbReference>
<gene>
    <name evidence="2" type="ORF">QH73_0003145</name>
</gene>
<dbReference type="SMART" id="SM00507">
    <property type="entry name" value="HNHc"/>
    <property type="match status" value="1"/>
</dbReference>
<dbReference type="InterPro" id="IPR002711">
    <property type="entry name" value="HNH"/>
</dbReference>
<proteinExistence type="predicted"/>